<dbReference type="Pfam" id="PF01150">
    <property type="entry name" value="GDA1_CD39"/>
    <property type="match status" value="1"/>
</dbReference>
<name>A0A2B4RSK1_STYPI</name>
<comment type="similarity">
    <text evidence="1 5">Belongs to the GDA1/CD39 NTPase family.</text>
</comment>
<comment type="caution">
    <text evidence="7">The sequence shown here is derived from an EMBL/GenBank/DDBJ whole genome shotgun (WGS) entry which is preliminary data.</text>
</comment>
<proteinExistence type="inferred from homology"/>
<dbReference type="GO" id="GO:0017111">
    <property type="term" value="F:ribonucleoside triphosphate phosphatase activity"/>
    <property type="evidence" value="ECO:0007669"/>
    <property type="project" value="TreeGrafter"/>
</dbReference>
<feature type="active site" description="Proton acceptor" evidence="3">
    <location>
        <position position="163"/>
    </location>
</feature>
<dbReference type="Gene3D" id="3.30.420.150">
    <property type="entry name" value="Exopolyphosphatase. Domain 2"/>
    <property type="match status" value="1"/>
</dbReference>
<dbReference type="Gene3D" id="3.30.420.40">
    <property type="match status" value="1"/>
</dbReference>
<feature type="signal peptide" evidence="6">
    <location>
        <begin position="1"/>
        <end position="19"/>
    </location>
</feature>
<keyword evidence="8" id="KW-1185">Reference proteome</keyword>
<keyword evidence="2 5" id="KW-0378">Hydrolase</keyword>
<dbReference type="CDD" id="cd24003">
    <property type="entry name" value="ASKHA_NBD_GDA1_CD39_NTPase"/>
    <property type="match status" value="1"/>
</dbReference>
<keyword evidence="6" id="KW-0732">Signal</keyword>
<dbReference type="EMBL" id="LSMT01000328">
    <property type="protein sequence ID" value="PFX20146.1"/>
    <property type="molecule type" value="Genomic_DNA"/>
</dbReference>
<evidence type="ECO:0000256" key="3">
    <source>
        <dbReference type="PIRSR" id="PIRSR600407-1"/>
    </source>
</evidence>
<gene>
    <name evidence="7" type="primary">ENTPD1</name>
    <name evidence="7" type="ORF">AWC38_SpisGene15399</name>
</gene>
<dbReference type="OrthoDB" id="6372431at2759"/>
<dbReference type="InterPro" id="IPR000407">
    <property type="entry name" value="GDA1_CD39_NTPase"/>
</dbReference>
<dbReference type="GO" id="GO:0005524">
    <property type="term" value="F:ATP binding"/>
    <property type="evidence" value="ECO:0007669"/>
    <property type="project" value="UniProtKB-KW"/>
</dbReference>
<evidence type="ECO:0000256" key="1">
    <source>
        <dbReference type="ARBA" id="ARBA00009283"/>
    </source>
</evidence>
<evidence type="ECO:0000313" key="7">
    <source>
        <dbReference type="EMBL" id="PFX20146.1"/>
    </source>
</evidence>
<accession>A0A2B4RSK1</accession>
<dbReference type="GO" id="GO:0009134">
    <property type="term" value="P:nucleoside diphosphate catabolic process"/>
    <property type="evidence" value="ECO:0007669"/>
    <property type="project" value="TreeGrafter"/>
</dbReference>
<evidence type="ECO:0000313" key="8">
    <source>
        <dbReference type="Proteomes" id="UP000225706"/>
    </source>
</evidence>
<dbReference type="Proteomes" id="UP000225706">
    <property type="component" value="Unassembled WGS sequence"/>
</dbReference>
<evidence type="ECO:0000256" key="2">
    <source>
        <dbReference type="ARBA" id="ARBA00022801"/>
    </source>
</evidence>
<dbReference type="PANTHER" id="PTHR11782:SF83">
    <property type="entry name" value="GUANOSINE-DIPHOSPHATASE"/>
    <property type="match status" value="1"/>
</dbReference>
<feature type="chain" id="PRO_5012315495" evidence="6">
    <location>
        <begin position="20"/>
        <end position="416"/>
    </location>
</feature>
<protein>
    <submittedName>
        <fullName evidence="7">Ectonucleoside triphosphate diphosphohydrolase 1</fullName>
    </submittedName>
</protein>
<evidence type="ECO:0000256" key="6">
    <source>
        <dbReference type="SAM" id="SignalP"/>
    </source>
</evidence>
<evidence type="ECO:0000256" key="5">
    <source>
        <dbReference type="RuleBase" id="RU003833"/>
    </source>
</evidence>
<dbReference type="PROSITE" id="PS01238">
    <property type="entry name" value="GDA1_CD39_NTPASE"/>
    <property type="match status" value="1"/>
</dbReference>
<dbReference type="PANTHER" id="PTHR11782">
    <property type="entry name" value="ADENOSINE/GUANOSINE DIPHOSPHATASE"/>
    <property type="match status" value="1"/>
</dbReference>
<dbReference type="GO" id="GO:0016020">
    <property type="term" value="C:membrane"/>
    <property type="evidence" value="ECO:0007669"/>
    <property type="project" value="TreeGrafter"/>
</dbReference>
<dbReference type="GO" id="GO:0045134">
    <property type="term" value="F:UDP phosphatase activity"/>
    <property type="evidence" value="ECO:0007669"/>
    <property type="project" value="TreeGrafter"/>
</dbReference>
<feature type="binding site" evidence="4">
    <location>
        <begin position="193"/>
        <end position="197"/>
    </location>
    <ligand>
        <name>ATP</name>
        <dbReference type="ChEBI" id="CHEBI:30616"/>
    </ligand>
</feature>
<keyword evidence="4" id="KW-0547">Nucleotide-binding</keyword>
<dbReference type="STRING" id="50429.A0A2B4RSK1"/>
<evidence type="ECO:0000256" key="4">
    <source>
        <dbReference type="PIRSR" id="PIRSR600407-2"/>
    </source>
</evidence>
<dbReference type="AlphaFoldDB" id="A0A2B4RSK1"/>
<sequence>MKAFSEQVLLSLLYLLVASQSIPIHQDTRKINYAILFDAGSSGTRMEIYKFLASGPSLQPSDVVQMDASPHKVKPGISDFADDPTQVEAYIKPLLESAKKTIPQDKQASTPIFLLATAGMRLLPEGQATAILDEVRKLFHDREKCPFLFKNDNDVRIINGQVEGIYGWATVNFLLGVFASKDSESYGSLDLGGASHQNSMDFDKSSPEVLVFDIAGKTYSIFSRSYLGYGQDQAREKYLGYIAKKANCAKNSECVVQSPCHNNGFKESLQYGNEENIFQGTARVKNCRKVIHELFFGESSPFNDQPKLKGKFYAFSAFYYVLTDIDAVCSNCEKNTVSPGKIRRSSYSYCKKDYSEISEDPYAKNDCFGGNYIYELLTKGYGLGRSKKITVANSLNGFSLGWTLGGVLHNTGILNE</sequence>
<organism evidence="7 8">
    <name type="scientific">Stylophora pistillata</name>
    <name type="common">Smooth cauliflower coral</name>
    <dbReference type="NCBI Taxonomy" id="50429"/>
    <lineage>
        <taxon>Eukaryota</taxon>
        <taxon>Metazoa</taxon>
        <taxon>Cnidaria</taxon>
        <taxon>Anthozoa</taxon>
        <taxon>Hexacorallia</taxon>
        <taxon>Scleractinia</taxon>
        <taxon>Astrocoeniina</taxon>
        <taxon>Pocilloporidae</taxon>
        <taxon>Stylophora</taxon>
    </lineage>
</organism>
<dbReference type="GO" id="GO:0004382">
    <property type="term" value="F:GDP phosphatase activity"/>
    <property type="evidence" value="ECO:0007669"/>
    <property type="project" value="TreeGrafter"/>
</dbReference>
<reference evidence="8" key="1">
    <citation type="journal article" date="2017" name="bioRxiv">
        <title>Comparative analysis of the genomes of Stylophora pistillata and Acropora digitifera provides evidence for extensive differences between species of corals.</title>
        <authorList>
            <person name="Voolstra C.R."/>
            <person name="Li Y."/>
            <person name="Liew Y.J."/>
            <person name="Baumgarten S."/>
            <person name="Zoccola D."/>
            <person name="Flot J.-F."/>
            <person name="Tambutte S."/>
            <person name="Allemand D."/>
            <person name="Aranda M."/>
        </authorList>
    </citation>
    <scope>NUCLEOTIDE SEQUENCE [LARGE SCALE GENOMIC DNA]</scope>
</reference>
<keyword evidence="4" id="KW-0067">ATP-binding</keyword>